<accession>A0A8R1YDG1</accession>
<dbReference type="EnsemblMetazoa" id="PPA12956.1">
    <property type="protein sequence ID" value="PPA12956.1"/>
    <property type="gene ID" value="WBGene00102510"/>
</dbReference>
<name>A0A2A6BZP0_PRIPA</name>
<reference evidence="2" key="1">
    <citation type="journal article" date="2008" name="Nat. Genet.">
        <title>The Pristionchus pacificus genome provides a unique perspective on nematode lifestyle and parasitism.</title>
        <authorList>
            <person name="Dieterich C."/>
            <person name="Clifton S.W."/>
            <person name="Schuster L.N."/>
            <person name="Chinwalla A."/>
            <person name="Delehaunty K."/>
            <person name="Dinkelacker I."/>
            <person name="Fulton L."/>
            <person name="Fulton R."/>
            <person name="Godfrey J."/>
            <person name="Minx P."/>
            <person name="Mitreva M."/>
            <person name="Roeseler W."/>
            <person name="Tian H."/>
            <person name="Witte H."/>
            <person name="Yang S.P."/>
            <person name="Wilson R.K."/>
            <person name="Sommer R.J."/>
        </authorList>
    </citation>
    <scope>NUCLEOTIDE SEQUENCE [LARGE SCALE GENOMIC DNA]</scope>
    <source>
        <strain evidence="2">PS312</strain>
    </source>
</reference>
<evidence type="ECO:0000313" key="1">
    <source>
        <dbReference type="EnsemblMetazoa" id="PPA12956.1"/>
    </source>
</evidence>
<reference evidence="1" key="2">
    <citation type="submission" date="2022-06" db="UniProtKB">
        <authorList>
            <consortium name="EnsemblMetazoa"/>
        </authorList>
    </citation>
    <scope>IDENTIFICATION</scope>
    <source>
        <strain evidence="1">PS312</strain>
    </source>
</reference>
<dbReference type="Proteomes" id="UP000005239">
    <property type="component" value="Unassembled WGS sequence"/>
</dbReference>
<protein>
    <submittedName>
        <fullName evidence="1">Uncharacterized protein</fullName>
    </submittedName>
</protein>
<organism evidence="1 2">
    <name type="scientific">Pristionchus pacificus</name>
    <name type="common">Parasitic nematode worm</name>
    <dbReference type="NCBI Taxonomy" id="54126"/>
    <lineage>
        <taxon>Eukaryota</taxon>
        <taxon>Metazoa</taxon>
        <taxon>Ecdysozoa</taxon>
        <taxon>Nematoda</taxon>
        <taxon>Chromadorea</taxon>
        <taxon>Rhabditida</taxon>
        <taxon>Rhabditina</taxon>
        <taxon>Diplogasteromorpha</taxon>
        <taxon>Diplogasteroidea</taxon>
        <taxon>Neodiplogasteridae</taxon>
        <taxon>Pristionchus</taxon>
    </lineage>
</organism>
<proteinExistence type="predicted"/>
<dbReference type="AlphaFoldDB" id="A0A2A6BZP0"/>
<gene>
    <name evidence="1" type="primary">WBGene00102510</name>
</gene>
<accession>A0A2A6BZP0</accession>
<sequence>MNTLPIMLNSPGVKNPFLHCSYYLTGFIAKVFSRSIVYEMAPPAKRPRQEEADNCIRVRVPKVSQLKEGDCVSSHRKVIGGFPWELTARKSNDRLDMQLLPFQDEKSSMWCCKILSVHSPKFHKYFYGDNKDEKKAFEEVLEDVDEDVLCKIGILDEADKSLQLMKFDTEVLFFWAEKYKLFCLQVTL</sequence>
<evidence type="ECO:0000313" key="2">
    <source>
        <dbReference type="Proteomes" id="UP000005239"/>
    </source>
</evidence>
<keyword evidence="2" id="KW-1185">Reference proteome</keyword>